<dbReference type="EMBL" id="CDMZ01000170">
    <property type="protein sequence ID" value="CEM08298.1"/>
    <property type="molecule type" value="Genomic_DNA"/>
</dbReference>
<protein>
    <recommendedName>
        <fullName evidence="4">Receptor L-domain domain-containing protein</fullName>
    </recommendedName>
</protein>
<evidence type="ECO:0000256" key="2">
    <source>
        <dbReference type="SAM" id="SignalP"/>
    </source>
</evidence>
<keyword evidence="2" id="KW-0732">Signal</keyword>
<dbReference type="VEuPathDB" id="CryptoDB:Cvel_15535"/>
<feature type="region of interest" description="Disordered" evidence="1">
    <location>
        <begin position="386"/>
        <end position="409"/>
    </location>
</feature>
<feature type="compositionally biased region" description="Low complexity" evidence="1">
    <location>
        <begin position="397"/>
        <end position="406"/>
    </location>
</feature>
<organism evidence="3">
    <name type="scientific">Chromera velia CCMP2878</name>
    <dbReference type="NCBI Taxonomy" id="1169474"/>
    <lineage>
        <taxon>Eukaryota</taxon>
        <taxon>Sar</taxon>
        <taxon>Alveolata</taxon>
        <taxon>Colpodellida</taxon>
        <taxon>Chromeraceae</taxon>
        <taxon>Chromera</taxon>
    </lineage>
</organism>
<feature type="signal peptide" evidence="2">
    <location>
        <begin position="1"/>
        <end position="20"/>
    </location>
</feature>
<accession>A0A0G4F7V0</accession>
<gene>
    <name evidence="3" type="ORF">Cvel_15535</name>
</gene>
<dbReference type="PhylomeDB" id="A0A0G4F7V0"/>
<evidence type="ECO:0000256" key="1">
    <source>
        <dbReference type="SAM" id="MobiDB-lite"/>
    </source>
</evidence>
<sequence>MKVSLHFGFAAAALVMSTEAAGGLSKSLDGFKLPENLGIFGKKGDEKKSVCGDGVTDLQTEECDDGSQNGQPGSFCLGNCTFVPEARCGDLLIDSTTTLADAQVCRTAGDIDFELDEAVDVSLPNLVFARNIKGTTNTNLMKSLTMRSLLVGEDLDFNDDSTELVSIYLPSLRYLEGIDINDVPNLQTVKAPSLISVYSDIEFEDCPEMTSFDFSSLTYVEDFFELVRMEKIVDASLPNLVSATKIELTDTPLLSKADYPNLFRLGDFDLKNAPSLEVFRAPLLTLLTRLQNVEIEAPLGSSNTTVLQLCSLPAFQARWINDELCTGACTVESAVSKNCGKGEKKSVGGLFNLEGALKGGAVFDSFDLTGKLLGNGVNSMECRGWKTQRGTRRSRRTSAPTRTQPRCPKRQSVETTSYVSFLLLNPLLSPPFPASVSNFTSDFASLSLILTHCKHSFGRPVEVGEECDGDQRICDNSVCRLKDSSVCQLGSLVEITSASELENVLGDCAVVFGGARLSSGVTGAIELPLLQAWFGTLSGPVSSGSAFSVPRISFPSAWTAPSLLFQNSDSTEIESVDLPCTRTAGTFDIANSPAFSRLNAPLAKTTGNIEIADSCSESSPFDLEFPEAFFIGAIRVTNCPGLRQIRAPFQLGSATETSLQLINNTNLELVSQPKLSVFESEGIQIEGSPKLGLVDRSSQVVIRSFSSITSGGESETGEIKFLFCSLWEFDANESVLPNCQETDDPPCVVVRPGDEECKATKKEKEGGGFGLDLGFDLKKAGLDEVNQKGLFG</sequence>
<dbReference type="AlphaFoldDB" id="A0A0G4F7V0"/>
<evidence type="ECO:0000313" key="3">
    <source>
        <dbReference type="EMBL" id="CEM08298.1"/>
    </source>
</evidence>
<evidence type="ECO:0008006" key="4">
    <source>
        <dbReference type="Google" id="ProtNLM"/>
    </source>
</evidence>
<feature type="chain" id="PRO_5005188218" description="Receptor L-domain domain-containing protein" evidence="2">
    <location>
        <begin position="21"/>
        <end position="792"/>
    </location>
</feature>
<reference evidence="3" key="1">
    <citation type="submission" date="2014-11" db="EMBL/GenBank/DDBJ databases">
        <authorList>
            <person name="Otto D Thomas"/>
            <person name="Naeem Raeece"/>
        </authorList>
    </citation>
    <scope>NUCLEOTIDE SEQUENCE</scope>
</reference>
<proteinExistence type="predicted"/>
<name>A0A0G4F7V0_9ALVE</name>